<keyword evidence="2" id="KW-1185">Reference proteome</keyword>
<evidence type="ECO:0000313" key="2">
    <source>
        <dbReference type="Proteomes" id="UP000008672"/>
    </source>
</evidence>
<dbReference type="GeneTree" id="ENSGT00390000012171"/>
<reference evidence="1" key="3">
    <citation type="submission" date="2025-09" db="UniProtKB">
        <authorList>
            <consortium name="Ensembl"/>
        </authorList>
    </citation>
    <scope>IDENTIFICATION</scope>
</reference>
<name>H3AVM8_LATCH</name>
<dbReference type="PANTHER" id="PTHR46880:SF8">
    <property type="entry name" value="E3 SUMO-PROTEIN LIGASE KIAA1586"/>
    <property type="match status" value="1"/>
</dbReference>
<dbReference type="PANTHER" id="PTHR46880">
    <property type="entry name" value="RAS-ASSOCIATING DOMAIN-CONTAINING PROTEIN"/>
    <property type="match status" value="1"/>
</dbReference>
<protein>
    <recommendedName>
        <fullName evidence="3">HAT C-terminal dimerisation domain-containing protein</fullName>
    </recommendedName>
</protein>
<evidence type="ECO:0000313" key="1">
    <source>
        <dbReference type="Ensembl" id="ENSLACP00000013699.1"/>
    </source>
</evidence>
<dbReference type="EMBL" id="AFYH01069134">
    <property type="status" value="NOT_ANNOTATED_CDS"/>
    <property type="molecule type" value="Genomic_DNA"/>
</dbReference>
<dbReference type="InterPro" id="IPR012337">
    <property type="entry name" value="RNaseH-like_sf"/>
</dbReference>
<dbReference type="AlphaFoldDB" id="H3AVM8"/>
<dbReference type="Proteomes" id="UP000008672">
    <property type="component" value="Unassembled WGS sequence"/>
</dbReference>
<dbReference type="Ensembl" id="ENSLACT00000013796.1">
    <property type="protein sequence ID" value="ENSLACP00000013699.1"/>
    <property type="gene ID" value="ENSLACG00000012056.1"/>
</dbReference>
<dbReference type="eggNOG" id="ENOG502S8EM">
    <property type="taxonomic scope" value="Eukaryota"/>
</dbReference>
<dbReference type="HOGENOM" id="CLU_974983_0_0_1"/>
<accession>H3AVM8</accession>
<dbReference type="SUPFAM" id="SSF53098">
    <property type="entry name" value="Ribonuclease H-like"/>
    <property type="match status" value="1"/>
</dbReference>
<dbReference type="InParanoid" id="H3AVM8"/>
<proteinExistence type="predicted"/>
<reference evidence="2" key="1">
    <citation type="submission" date="2011-08" db="EMBL/GenBank/DDBJ databases">
        <title>The draft genome of Latimeria chalumnae.</title>
        <authorList>
            <person name="Di Palma F."/>
            <person name="Alfoldi J."/>
            <person name="Johnson J."/>
            <person name="Berlin A."/>
            <person name="Gnerre S."/>
            <person name="Jaffe D."/>
            <person name="MacCallum I."/>
            <person name="Young S."/>
            <person name="Walker B.J."/>
            <person name="Lander E."/>
            <person name="Lindblad-Toh K."/>
        </authorList>
    </citation>
    <scope>NUCLEOTIDE SEQUENCE [LARGE SCALE GENOMIC DNA]</scope>
    <source>
        <strain evidence="2">Wild caught</strain>
    </source>
</reference>
<sequence length="298" mass="34521">PLNEVRWLSPHFAVNALIQNYDVLVDCCAVEVNEDNVAKYCLKKLTDPQYHIALTVLDDILGELSKLCQTFQRSCLSTIEAYRYAKAKIAKFRSQYLGEKVYWSEKVKQQMASFDNTVNTRGVLHFISELCEHLDCRFPENELQEWSVFDIEALFPVKLDYGYGTENVIKLVGKYQAVLNLPTDGSISEHICKQYTDYKFIIVEKIKAGEIKTFADMVTYHENLAQFVDICATFQASSANCKCGFSLTNQIKTKSRNRLEVNHMDQLIRVKYYLAANGDINLDKIYHHWTTDKYRREK</sequence>
<reference evidence="1" key="2">
    <citation type="submission" date="2025-08" db="UniProtKB">
        <authorList>
            <consortium name="Ensembl"/>
        </authorList>
    </citation>
    <scope>IDENTIFICATION</scope>
</reference>
<organism evidence="1 2">
    <name type="scientific">Latimeria chalumnae</name>
    <name type="common">Coelacanth</name>
    <dbReference type="NCBI Taxonomy" id="7897"/>
    <lineage>
        <taxon>Eukaryota</taxon>
        <taxon>Metazoa</taxon>
        <taxon>Chordata</taxon>
        <taxon>Craniata</taxon>
        <taxon>Vertebrata</taxon>
        <taxon>Euteleostomi</taxon>
        <taxon>Coelacanthiformes</taxon>
        <taxon>Coelacanthidae</taxon>
        <taxon>Latimeria</taxon>
    </lineage>
</organism>
<evidence type="ECO:0008006" key="3">
    <source>
        <dbReference type="Google" id="ProtNLM"/>
    </source>
</evidence>